<feature type="domain" description="Glycosyltransferase 2-like" evidence="5">
    <location>
        <begin position="6"/>
        <end position="162"/>
    </location>
</feature>
<keyword evidence="7" id="KW-1185">Reference proteome</keyword>
<dbReference type="InterPro" id="IPR029044">
    <property type="entry name" value="Nucleotide-diphossugar_trans"/>
</dbReference>
<dbReference type="OrthoDB" id="8416156at2"/>
<keyword evidence="3 6" id="KW-0808">Transferase</keyword>
<feature type="transmembrane region" description="Helical" evidence="4">
    <location>
        <begin position="264"/>
        <end position="282"/>
    </location>
</feature>
<dbReference type="Proteomes" id="UP000430272">
    <property type="component" value="Unassembled WGS sequence"/>
</dbReference>
<evidence type="ECO:0000256" key="1">
    <source>
        <dbReference type="ARBA" id="ARBA00006739"/>
    </source>
</evidence>
<dbReference type="PANTHER" id="PTHR43630:SF1">
    <property type="entry name" value="POLY-BETA-1,6-N-ACETYL-D-GLUCOSAMINE SYNTHASE"/>
    <property type="match status" value="1"/>
</dbReference>
<keyword evidence="2" id="KW-0328">Glycosyltransferase</keyword>
<protein>
    <submittedName>
        <fullName evidence="6">Glycosyltransferase</fullName>
    </submittedName>
</protein>
<dbReference type="Gene3D" id="3.90.550.10">
    <property type="entry name" value="Spore Coat Polysaccharide Biosynthesis Protein SpsA, Chain A"/>
    <property type="match status" value="1"/>
</dbReference>
<evidence type="ECO:0000313" key="6">
    <source>
        <dbReference type="EMBL" id="MXO54309.1"/>
    </source>
</evidence>
<dbReference type="Pfam" id="PF00535">
    <property type="entry name" value="Glycos_transf_2"/>
    <property type="match status" value="1"/>
</dbReference>
<evidence type="ECO:0000256" key="3">
    <source>
        <dbReference type="ARBA" id="ARBA00022679"/>
    </source>
</evidence>
<comment type="caution">
    <text evidence="6">The sequence shown here is derived from an EMBL/GenBank/DDBJ whole genome shotgun (WGS) entry which is preliminary data.</text>
</comment>
<evidence type="ECO:0000313" key="7">
    <source>
        <dbReference type="Proteomes" id="UP000430272"/>
    </source>
</evidence>
<comment type="similarity">
    <text evidence="1">Belongs to the glycosyltransferase 2 family.</text>
</comment>
<proteinExistence type="inferred from homology"/>
<evidence type="ECO:0000256" key="2">
    <source>
        <dbReference type="ARBA" id="ARBA00022676"/>
    </source>
</evidence>
<dbReference type="CDD" id="cd02525">
    <property type="entry name" value="Succinoglycan_BP_ExoA"/>
    <property type="match status" value="1"/>
</dbReference>
<keyword evidence="4" id="KW-0472">Membrane</keyword>
<gene>
    <name evidence="6" type="ORF">GRI47_09875</name>
</gene>
<dbReference type="InterPro" id="IPR001173">
    <property type="entry name" value="Glyco_trans_2-like"/>
</dbReference>
<keyword evidence="4" id="KW-0812">Transmembrane</keyword>
<dbReference type="AlphaFoldDB" id="A0A844YA55"/>
<accession>A0A844YA55</accession>
<keyword evidence="4" id="KW-1133">Transmembrane helix</keyword>
<dbReference type="EMBL" id="WTYD01000001">
    <property type="protein sequence ID" value="MXO54309.1"/>
    <property type="molecule type" value="Genomic_DNA"/>
</dbReference>
<sequence length="330" mass="35629">MSLLAVIPCLNEEAHLPQLLAQMLGDPAIDLLVVADGGSTDRSRQIVSEYTETGRVVLLDNPARIQSAGVNLAVREYGEGHDWLLRIDAHCLYPDDYASLLLDAARAHDASAVVVPMETVGRQGFQKAAAAAQNSVLGTGGSAHRHLGAGRFVEHGHHALMTIDLFRRIGGYCEAMPCNEDAELDHRQIAAGGRIWLEPAAALTYFPRNSVSALWRQYRRYGQGRARNLRRHRMTPRLRQLVPLAVPAALALLPFALIHPIFALPALAWAVLCLGFGFLVGLRAGGGFALLAGVAAMTMQVSWAVGFLIEWIGNPRSAAPRYGLANTAAP</sequence>
<evidence type="ECO:0000256" key="4">
    <source>
        <dbReference type="SAM" id="Phobius"/>
    </source>
</evidence>
<feature type="transmembrane region" description="Helical" evidence="4">
    <location>
        <begin position="289"/>
        <end position="312"/>
    </location>
</feature>
<dbReference type="GO" id="GO:0016757">
    <property type="term" value="F:glycosyltransferase activity"/>
    <property type="evidence" value="ECO:0007669"/>
    <property type="project" value="UniProtKB-KW"/>
</dbReference>
<dbReference type="PANTHER" id="PTHR43630">
    <property type="entry name" value="POLY-BETA-1,6-N-ACETYL-D-GLUCOSAMINE SYNTHASE"/>
    <property type="match status" value="1"/>
</dbReference>
<evidence type="ECO:0000259" key="5">
    <source>
        <dbReference type="Pfam" id="PF00535"/>
    </source>
</evidence>
<dbReference type="SUPFAM" id="SSF53448">
    <property type="entry name" value="Nucleotide-diphospho-sugar transferases"/>
    <property type="match status" value="1"/>
</dbReference>
<reference evidence="6 7" key="1">
    <citation type="submission" date="2019-12" db="EMBL/GenBank/DDBJ databases">
        <title>Genomic-based taxomic classification of the family Erythrobacteraceae.</title>
        <authorList>
            <person name="Xu L."/>
        </authorList>
    </citation>
    <scope>NUCLEOTIDE SEQUENCE [LARGE SCALE GENOMIC DNA]</scope>
    <source>
        <strain evidence="6 7">JCM 17468</strain>
    </source>
</reference>
<organism evidence="6 7">
    <name type="scientific">Qipengyuania pelagi</name>
    <dbReference type="NCBI Taxonomy" id="994320"/>
    <lineage>
        <taxon>Bacteria</taxon>
        <taxon>Pseudomonadati</taxon>
        <taxon>Pseudomonadota</taxon>
        <taxon>Alphaproteobacteria</taxon>
        <taxon>Sphingomonadales</taxon>
        <taxon>Erythrobacteraceae</taxon>
        <taxon>Qipengyuania</taxon>
    </lineage>
</organism>
<dbReference type="RefSeq" id="WP_160661066.1">
    <property type="nucleotide sequence ID" value="NZ_BAABDV010000001.1"/>
</dbReference>
<name>A0A844YA55_9SPHN</name>